<evidence type="ECO:0000313" key="2">
    <source>
        <dbReference type="Proteomes" id="UP000826195"/>
    </source>
</evidence>
<reference evidence="1 2" key="1">
    <citation type="journal article" date="2021" name="J. Hered.">
        <title>A chromosome-level genome assembly of the parasitoid wasp, Cotesia glomerata (Hymenoptera: Braconidae).</title>
        <authorList>
            <person name="Pinto B.J."/>
            <person name="Weis J.J."/>
            <person name="Gamble T."/>
            <person name="Ode P.J."/>
            <person name="Paul R."/>
            <person name="Zaspel J.M."/>
        </authorList>
    </citation>
    <scope>NUCLEOTIDE SEQUENCE [LARGE SCALE GENOMIC DNA]</scope>
    <source>
        <strain evidence="1">CgM1</strain>
    </source>
</reference>
<comment type="caution">
    <text evidence="1">The sequence shown here is derived from an EMBL/GenBank/DDBJ whole genome shotgun (WGS) entry which is preliminary data.</text>
</comment>
<dbReference type="EMBL" id="JAHXZJ010001119">
    <property type="protein sequence ID" value="KAH0555215.1"/>
    <property type="molecule type" value="Genomic_DNA"/>
</dbReference>
<gene>
    <name evidence="1" type="ORF">KQX54_016115</name>
</gene>
<evidence type="ECO:0000313" key="1">
    <source>
        <dbReference type="EMBL" id="KAH0555215.1"/>
    </source>
</evidence>
<protein>
    <submittedName>
        <fullName evidence="1">Uncharacterized protein</fullName>
    </submittedName>
</protein>
<sequence>MALSSRVTRYSHLHNAHSVIVITVYFRSPKLFLFLANAGNCHRNQAIQQPASGLLQRYMILITTMTLPERERLFRVGIVIVPRPIEQPSWSLT</sequence>
<proteinExistence type="predicted"/>
<name>A0AAV7IRB8_COTGL</name>
<organism evidence="1 2">
    <name type="scientific">Cotesia glomerata</name>
    <name type="common">Lepidopteran parasitic wasp</name>
    <name type="synonym">Apanteles glomeratus</name>
    <dbReference type="NCBI Taxonomy" id="32391"/>
    <lineage>
        <taxon>Eukaryota</taxon>
        <taxon>Metazoa</taxon>
        <taxon>Ecdysozoa</taxon>
        <taxon>Arthropoda</taxon>
        <taxon>Hexapoda</taxon>
        <taxon>Insecta</taxon>
        <taxon>Pterygota</taxon>
        <taxon>Neoptera</taxon>
        <taxon>Endopterygota</taxon>
        <taxon>Hymenoptera</taxon>
        <taxon>Apocrita</taxon>
        <taxon>Ichneumonoidea</taxon>
        <taxon>Braconidae</taxon>
        <taxon>Microgastrinae</taxon>
        <taxon>Cotesia</taxon>
    </lineage>
</organism>
<dbReference type="AlphaFoldDB" id="A0AAV7IRB8"/>
<accession>A0AAV7IRB8</accession>
<dbReference type="Proteomes" id="UP000826195">
    <property type="component" value="Unassembled WGS sequence"/>
</dbReference>
<keyword evidence="2" id="KW-1185">Reference proteome</keyword>